<name>A0A382PI31_9ZZZZ</name>
<dbReference type="AlphaFoldDB" id="A0A382PI31"/>
<protein>
    <submittedName>
        <fullName evidence="2">Uncharacterized protein</fullName>
    </submittedName>
</protein>
<dbReference type="EMBL" id="UINC01107172">
    <property type="protein sequence ID" value="SVC72348.1"/>
    <property type="molecule type" value="Genomic_DNA"/>
</dbReference>
<organism evidence="2">
    <name type="scientific">marine metagenome</name>
    <dbReference type="NCBI Taxonomy" id="408172"/>
    <lineage>
        <taxon>unclassified sequences</taxon>
        <taxon>metagenomes</taxon>
        <taxon>ecological metagenomes</taxon>
    </lineage>
</organism>
<gene>
    <name evidence="2" type="ORF">METZ01_LOCUS325202</name>
</gene>
<proteinExistence type="predicted"/>
<dbReference type="Gene3D" id="1.20.5.170">
    <property type="match status" value="1"/>
</dbReference>
<feature type="coiled-coil region" evidence="1">
    <location>
        <begin position="20"/>
        <end position="61"/>
    </location>
</feature>
<evidence type="ECO:0000256" key="1">
    <source>
        <dbReference type="SAM" id="Coils"/>
    </source>
</evidence>
<accession>A0A382PI31</accession>
<reference evidence="2" key="1">
    <citation type="submission" date="2018-05" db="EMBL/GenBank/DDBJ databases">
        <authorList>
            <person name="Lanie J.A."/>
            <person name="Ng W.-L."/>
            <person name="Kazmierczak K.M."/>
            <person name="Andrzejewski T.M."/>
            <person name="Davidsen T.M."/>
            <person name="Wayne K.J."/>
            <person name="Tettelin H."/>
            <person name="Glass J.I."/>
            <person name="Rusch D."/>
            <person name="Podicherti R."/>
            <person name="Tsui H.-C.T."/>
            <person name="Winkler M.E."/>
        </authorList>
    </citation>
    <scope>NUCLEOTIDE SEQUENCE</scope>
</reference>
<keyword evidence="1" id="KW-0175">Coiled coil</keyword>
<evidence type="ECO:0000313" key="2">
    <source>
        <dbReference type="EMBL" id="SVC72348.1"/>
    </source>
</evidence>
<sequence>MTKKTANEYIASLPKDYKGPMDLEHQVDELQKENQKLKSQISELEKSVQEARNDADNQRAFANIPRY</sequence>